<name>U1SE74_9BIFI</name>
<dbReference type="HOGENOM" id="CLU_2598282_0_0_11"/>
<dbReference type="AlphaFoldDB" id="U1SE74"/>
<keyword evidence="3" id="KW-1185">Reference proteome</keyword>
<feature type="transmembrane region" description="Helical" evidence="1">
    <location>
        <begin position="52"/>
        <end position="73"/>
    </location>
</feature>
<evidence type="ECO:0000256" key="1">
    <source>
        <dbReference type="SAM" id="Phobius"/>
    </source>
</evidence>
<reference evidence="2 3" key="1">
    <citation type="submission" date="2013-08" db="EMBL/GenBank/DDBJ databases">
        <authorList>
            <person name="Weinstock G."/>
            <person name="Sodergren E."/>
            <person name="Wylie T."/>
            <person name="Fulton L."/>
            <person name="Fulton R."/>
            <person name="Fronick C."/>
            <person name="O'Laughlin M."/>
            <person name="Godfrey J."/>
            <person name="Miner T."/>
            <person name="Herter B."/>
            <person name="Appelbaum E."/>
            <person name="Cordes M."/>
            <person name="Lek S."/>
            <person name="Wollam A."/>
            <person name="Pepin K.H."/>
            <person name="Palsikar V.B."/>
            <person name="Mitreva M."/>
            <person name="Wilson R.K."/>
        </authorList>
    </citation>
    <scope>NUCLEOTIDE SEQUENCE [LARGE SCALE GENOMIC DNA]</scope>
    <source>
        <strain evidence="2 3">F0580</strain>
    </source>
</reference>
<sequence length="79" mass="9107">MHNNSHTIFCAYAVFFDVNNTVVRIVSNIGILCSSVWGLWLSWILRHKNYIMLSRVIFVINVVLLIALVNASMNNFFMT</sequence>
<accession>U1SE74</accession>
<comment type="caution">
    <text evidence="2">The sequence shown here is derived from an EMBL/GenBank/DDBJ whole genome shotgun (WGS) entry which is preliminary data.</text>
</comment>
<gene>
    <name evidence="2" type="ORF">HMPREF9244_01324</name>
</gene>
<dbReference type="Proteomes" id="UP000016519">
    <property type="component" value="Unassembled WGS sequence"/>
</dbReference>
<proteinExistence type="predicted"/>
<organism evidence="2 3">
    <name type="scientific">Alloscardovia omnicolens F0580</name>
    <dbReference type="NCBI Taxonomy" id="1321816"/>
    <lineage>
        <taxon>Bacteria</taxon>
        <taxon>Bacillati</taxon>
        <taxon>Actinomycetota</taxon>
        <taxon>Actinomycetes</taxon>
        <taxon>Bifidobacteriales</taxon>
        <taxon>Bifidobacteriaceae</taxon>
        <taxon>Alloscardovia</taxon>
    </lineage>
</organism>
<evidence type="ECO:0000313" key="2">
    <source>
        <dbReference type="EMBL" id="ERH30243.1"/>
    </source>
</evidence>
<keyword evidence="1" id="KW-0472">Membrane</keyword>
<dbReference type="EMBL" id="AWSI01000036">
    <property type="protein sequence ID" value="ERH30243.1"/>
    <property type="molecule type" value="Genomic_DNA"/>
</dbReference>
<keyword evidence="1" id="KW-1133">Transmembrane helix</keyword>
<dbReference type="PATRIC" id="fig|1321816.3.peg.1168"/>
<dbReference type="STRING" id="419015.HMPREF3214_01307"/>
<evidence type="ECO:0000313" key="3">
    <source>
        <dbReference type="Proteomes" id="UP000016519"/>
    </source>
</evidence>
<keyword evidence="1" id="KW-0812">Transmembrane</keyword>
<feature type="transmembrane region" description="Helical" evidence="1">
    <location>
        <begin position="25"/>
        <end position="45"/>
    </location>
</feature>
<protein>
    <submittedName>
        <fullName evidence="2">Uncharacterized protein</fullName>
    </submittedName>
</protein>